<dbReference type="WBParaSite" id="TTAC_0000460001-mRNA-1">
    <property type="protein sequence ID" value="TTAC_0000460001-mRNA-1"/>
    <property type="gene ID" value="TTAC_0000460001"/>
</dbReference>
<accession>A0A0R3WV10</accession>
<evidence type="ECO:0000313" key="2">
    <source>
        <dbReference type="Proteomes" id="UP000274429"/>
    </source>
</evidence>
<reference evidence="1 2" key="2">
    <citation type="submission" date="2018-11" db="EMBL/GenBank/DDBJ databases">
        <authorList>
            <consortium name="Pathogen Informatics"/>
        </authorList>
    </citation>
    <scope>NUCLEOTIDE SEQUENCE [LARGE SCALE GENOMIC DNA]</scope>
</reference>
<name>A0A0R3WV10_HYDTA</name>
<sequence>MPTNSTNSAPFCCLHAAETETTASTVLPLDVVLPQIEGEWSVRRYSSVGHEVDFVVAIDSVFTCTCEFCLTWKPHLVVDARESWVGSNEVVGGAHPNGVESPPPPPPPPPRLHCLVRLCGGLTSMPHGFISKMLMKVVQMEGVWCGFANSALGEVGHDWILELAEFELSPTLVEQE</sequence>
<dbReference type="AlphaFoldDB" id="A0A0R3WV10"/>
<gene>
    <name evidence="1" type="ORF">TTAC_LOCUS4585</name>
</gene>
<evidence type="ECO:0000313" key="3">
    <source>
        <dbReference type="WBParaSite" id="TTAC_0000460001-mRNA-1"/>
    </source>
</evidence>
<proteinExistence type="predicted"/>
<organism evidence="3">
    <name type="scientific">Hydatigena taeniaeformis</name>
    <name type="common">Feline tapeworm</name>
    <name type="synonym">Taenia taeniaeformis</name>
    <dbReference type="NCBI Taxonomy" id="6205"/>
    <lineage>
        <taxon>Eukaryota</taxon>
        <taxon>Metazoa</taxon>
        <taxon>Spiralia</taxon>
        <taxon>Lophotrochozoa</taxon>
        <taxon>Platyhelminthes</taxon>
        <taxon>Cestoda</taxon>
        <taxon>Eucestoda</taxon>
        <taxon>Cyclophyllidea</taxon>
        <taxon>Taeniidae</taxon>
        <taxon>Hydatigera</taxon>
    </lineage>
</organism>
<dbReference type="EMBL" id="UYWX01004820">
    <property type="protein sequence ID" value="VDM25229.1"/>
    <property type="molecule type" value="Genomic_DNA"/>
</dbReference>
<keyword evidence="2" id="KW-1185">Reference proteome</keyword>
<evidence type="ECO:0000313" key="1">
    <source>
        <dbReference type="EMBL" id="VDM25229.1"/>
    </source>
</evidence>
<protein>
    <submittedName>
        <fullName evidence="1 3">Uncharacterized protein</fullName>
    </submittedName>
</protein>
<reference evidence="3" key="1">
    <citation type="submission" date="2017-02" db="UniProtKB">
        <authorList>
            <consortium name="WormBaseParasite"/>
        </authorList>
    </citation>
    <scope>IDENTIFICATION</scope>
</reference>
<dbReference type="Proteomes" id="UP000274429">
    <property type="component" value="Unassembled WGS sequence"/>
</dbReference>